<evidence type="ECO:0000256" key="2">
    <source>
        <dbReference type="ARBA" id="ARBA00022741"/>
    </source>
</evidence>
<feature type="domain" description="Protein kinase" evidence="7">
    <location>
        <begin position="22"/>
        <end position="282"/>
    </location>
</feature>
<evidence type="ECO:0000313" key="8">
    <source>
        <dbReference type="EMBL" id="MBW8481520.1"/>
    </source>
</evidence>
<dbReference type="PROSITE" id="PS00108">
    <property type="entry name" value="PROTEIN_KINASE_ST"/>
    <property type="match status" value="1"/>
</dbReference>
<accession>A0ABS7FMB0</accession>
<dbReference type="Gene3D" id="1.10.510.10">
    <property type="entry name" value="Transferase(Phosphotransferase) domain 1"/>
    <property type="match status" value="1"/>
</dbReference>
<dbReference type="PROSITE" id="PS00107">
    <property type="entry name" value="PROTEIN_KINASE_ATP"/>
    <property type="match status" value="1"/>
</dbReference>
<feature type="binding site" evidence="5">
    <location>
        <position position="50"/>
    </location>
    <ligand>
        <name>ATP</name>
        <dbReference type="ChEBI" id="CHEBI:30616"/>
    </ligand>
</feature>
<gene>
    <name evidence="8" type="ORF">K1Y72_03990</name>
</gene>
<evidence type="ECO:0000313" key="9">
    <source>
        <dbReference type="Proteomes" id="UP000774570"/>
    </source>
</evidence>
<sequence>MQPAPHRIPPLAPGDPPEAGGCVLLGRLGAGGMGVVYLGRAPSGALVAVKTLPPARAADPEARLRFRAEAAYAQRVASFCTARVLDDGSGREHPYIVTEFIEGPPLSRTVERHGPLPADAVAAVAIGAAAALVAIHGAGLVHRDLKPGNVLLAPAGPRVIDFGIAYAPELAEALTETGVVMGSPGWIAPERLTGGPATAASDVFGWGCLVAYAATGRHPFGAGPPDRLAERVVHLPPDLEGLGDDLRPAVVAALAKDPADRPTAAGLLRALPQSAAGGDPAAAIARLWRPAAFVERPAAPEPPARRSRVKAGLAAAWASVAVAAVVWAVAAAAPGGGPAPDRVRIVVTTTAVVPGASSVPVSAVRTLRGAGPPPGGVTGSARAARPTPSAPPGGTSGRAAPPSASATPAPPPATEGPTASPTPSPTWVKPCRKKPRKCRPVWPQPILPTALPGSTPPPQD</sequence>
<name>A0ABS7FMB0_9ACTN</name>
<evidence type="ECO:0000259" key="7">
    <source>
        <dbReference type="PROSITE" id="PS50011"/>
    </source>
</evidence>
<keyword evidence="1" id="KW-0808">Transferase</keyword>
<dbReference type="SMART" id="SM00220">
    <property type="entry name" value="S_TKc"/>
    <property type="match status" value="1"/>
</dbReference>
<evidence type="ECO:0000256" key="4">
    <source>
        <dbReference type="ARBA" id="ARBA00022840"/>
    </source>
</evidence>
<dbReference type="PANTHER" id="PTHR43289">
    <property type="entry name" value="MITOGEN-ACTIVATED PROTEIN KINASE KINASE KINASE 20-RELATED"/>
    <property type="match status" value="1"/>
</dbReference>
<evidence type="ECO:0000256" key="3">
    <source>
        <dbReference type="ARBA" id="ARBA00022777"/>
    </source>
</evidence>
<dbReference type="SUPFAM" id="SSF56112">
    <property type="entry name" value="Protein kinase-like (PK-like)"/>
    <property type="match status" value="1"/>
</dbReference>
<feature type="compositionally biased region" description="Basic residues" evidence="6">
    <location>
        <begin position="430"/>
        <end position="439"/>
    </location>
</feature>
<keyword evidence="2 5" id="KW-0547">Nucleotide-binding</keyword>
<dbReference type="Proteomes" id="UP000774570">
    <property type="component" value="Unassembled WGS sequence"/>
</dbReference>
<evidence type="ECO:0000256" key="5">
    <source>
        <dbReference type="PROSITE-ProRule" id="PRU10141"/>
    </source>
</evidence>
<dbReference type="RefSeq" id="WP_220163302.1">
    <property type="nucleotide sequence ID" value="NZ_JAIBOA010000002.1"/>
</dbReference>
<keyword evidence="3 8" id="KW-0418">Kinase</keyword>
<reference evidence="8 9" key="1">
    <citation type="submission" date="2021-07" db="EMBL/GenBank/DDBJ databases">
        <title>Actinomadura sp. PM05-2 isolated from lichen.</title>
        <authorList>
            <person name="Somphong A."/>
            <person name="Phongsopitanun W."/>
            <person name="Tanasupawat S."/>
            <person name="Peongsungnone V."/>
        </authorList>
    </citation>
    <scope>NUCLEOTIDE SEQUENCE [LARGE SCALE GENOMIC DNA]</scope>
    <source>
        <strain evidence="8 9">PM05-2</strain>
    </source>
</reference>
<dbReference type="EMBL" id="JAIBOA010000002">
    <property type="protein sequence ID" value="MBW8481520.1"/>
    <property type="molecule type" value="Genomic_DNA"/>
</dbReference>
<keyword evidence="9" id="KW-1185">Reference proteome</keyword>
<organism evidence="8 9">
    <name type="scientific">Actinomadura parmotrematis</name>
    <dbReference type="NCBI Taxonomy" id="2864039"/>
    <lineage>
        <taxon>Bacteria</taxon>
        <taxon>Bacillati</taxon>
        <taxon>Actinomycetota</taxon>
        <taxon>Actinomycetes</taxon>
        <taxon>Streptosporangiales</taxon>
        <taxon>Thermomonosporaceae</taxon>
        <taxon>Actinomadura</taxon>
    </lineage>
</organism>
<dbReference type="InterPro" id="IPR000719">
    <property type="entry name" value="Prot_kinase_dom"/>
</dbReference>
<proteinExistence type="predicted"/>
<dbReference type="InterPro" id="IPR011009">
    <property type="entry name" value="Kinase-like_dom_sf"/>
</dbReference>
<dbReference type="InterPro" id="IPR017441">
    <property type="entry name" value="Protein_kinase_ATP_BS"/>
</dbReference>
<dbReference type="PROSITE" id="PS50011">
    <property type="entry name" value="PROTEIN_KINASE_DOM"/>
    <property type="match status" value="1"/>
</dbReference>
<dbReference type="Pfam" id="PF00069">
    <property type="entry name" value="Pkinase"/>
    <property type="match status" value="1"/>
</dbReference>
<keyword evidence="4 5" id="KW-0067">ATP-binding</keyword>
<protein>
    <submittedName>
        <fullName evidence="8">Protein kinase</fullName>
    </submittedName>
</protein>
<dbReference type="InterPro" id="IPR008271">
    <property type="entry name" value="Ser/Thr_kinase_AS"/>
</dbReference>
<feature type="region of interest" description="Disordered" evidence="6">
    <location>
        <begin position="365"/>
        <end position="460"/>
    </location>
</feature>
<dbReference type="PANTHER" id="PTHR43289:SF34">
    <property type="entry name" value="SERINE_THREONINE-PROTEIN KINASE YBDM-RELATED"/>
    <property type="match status" value="1"/>
</dbReference>
<evidence type="ECO:0000256" key="1">
    <source>
        <dbReference type="ARBA" id="ARBA00022679"/>
    </source>
</evidence>
<dbReference type="Gene3D" id="3.30.200.20">
    <property type="entry name" value="Phosphorylase Kinase, domain 1"/>
    <property type="match status" value="1"/>
</dbReference>
<dbReference type="CDD" id="cd14014">
    <property type="entry name" value="STKc_PknB_like"/>
    <property type="match status" value="1"/>
</dbReference>
<evidence type="ECO:0000256" key="6">
    <source>
        <dbReference type="SAM" id="MobiDB-lite"/>
    </source>
</evidence>
<feature type="compositionally biased region" description="Pro residues" evidence="6">
    <location>
        <begin position="408"/>
        <end position="424"/>
    </location>
</feature>
<comment type="caution">
    <text evidence="8">The sequence shown here is derived from an EMBL/GenBank/DDBJ whole genome shotgun (WGS) entry which is preliminary data.</text>
</comment>
<dbReference type="GO" id="GO:0016301">
    <property type="term" value="F:kinase activity"/>
    <property type="evidence" value="ECO:0007669"/>
    <property type="project" value="UniProtKB-KW"/>
</dbReference>
<feature type="compositionally biased region" description="Low complexity" evidence="6">
    <location>
        <begin position="397"/>
        <end position="407"/>
    </location>
</feature>